<comment type="caution">
    <text evidence="2">The sequence shown here is derived from an EMBL/GenBank/DDBJ whole genome shotgun (WGS) entry which is preliminary data.</text>
</comment>
<proteinExistence type="predicted"/>
<dbReference type="OrthoDB" id="3469084at2"/>
<dbReference type="Gene3D" id="3.30.70.1890">
    <property type="match status" value="1"/>
</dbReference>
<feature type="domain" description="CRISPR-associated protein Cas6 C-terminal" evidence="1">
    <location>
        <begin position="224"/>
        <end position="334"/>
    </location>
</feature>
<reference evidence="2 3" key="1">
    <citation type="journal article" date="2019" name="Genome Biol. Evol.">
        <title>Day and night: Metabolic profiles and evolutionary relationships of six axenic non-marine cyanobacteria.</title>
        <authorList>
            <person name="Will S.E."/>
            <person name="Henke P."/>
            <person name="Boedeker C."/>
            <person name="Huang S."/>
            <person name="Brinkmann H."/>
            <person name="Rohde M."/>
            <person name="Jarek M."/>
            <person name="Friedl T."/>
            <person name="Seufert S."/>
            <person name="Schumacher M."/>
            <person name="Overmann J."/>
            <person name="Neumann-Schaal M."/>
            <person name="Petersen J."/>
        </authorList>
    </citation>
    <scope>NUCLEOTIDE SEQUENCE [LARGE SCALE GENOMIC DNA]</scope>
    <source>
        <strain evidence="2 3">SAG 1403-4b</strain>
    </source>
</reference>
<sequence>MTFIKDIETTFAGMSLILRQDAKSINSITLESWLSDTQFAPVWIPLQIDEGITKIMPVLLDSGLYPQLIESICQRIIGKSITLNWQNNSYQLTGVEVDSHDLHVILISISATAPLPATLGRAIHAQCFQWFANANPILAENLHQQNSLPMTVGIQYSSRQRMQLRLTLLKQEILAPLLWGLSSNLGSEIVLAGIPCRLGKWINIYQSSSFEKLAEIPSQSTIELQFLSPTSFKQNQNIQPFPLPELVFNSLLRRWNRFAPAELQFPQVEWQGLVSAFELKTYALKMEAGAEIGTKGWVKYRFLDPEQARIATILANFAVFSGVGRKTAMGMGQVNSKLRIKN</sequence>
<gene>
    <name evidence="2" type="ORF">DSM107003_47210</name>
</gene>
<name>A0A433UGP2_ANAVA</name>
<dbReference type="InterPro" id="IPR019267">
    <property type="entry name" value="CRISPR-assoc_Cas6_C"/>
</dbReference>
<dbReference type="RefSeq" id="WP_127056512.1">
    <property type="nucleotide sequence ID" value="NZ_RSCM01000022.1"/>
</dbReference>
<evidence type="ECO:0000313" key="3">
    <source>
        <dbReference type="Proteomes" id="UP000276103"/>
    </source>
</evidence>
<evidence type="ECO:0000259" key="1">
    <source>
        <dbReference type="Pfam" id="PF10040"/>
    </source>
</evidence>
<dbReference type="Proteomes" id="UP000276103">
    <property type="component" value="Unassembled WGS sequence"/>
</dbReference>
<dbReference type="Pfam" id="PF10040">
    <property type="entry name" value="CRISPR_Cas6"/>
    <property type="match status" value="1"/>
</dbReference>
<organism evidence="2 3">
    <name type="scientific">Trichormus variabilis SAG 1403-4b</name>
    <dbReference type="NCBI Taxonomy" id="447716"/>
    <lineage>
        <taxon>Bacteria</taxon>
        <taxon>Bacillati</taxon>
        <taxon>Cyanobacteriota</taxon>
        <taxon>Cyanophyceae</taxon>
        <taxon>Nostocales</taxon>
        <taxon>Nostocaceae</taxon>
        <taxon>Trichormus</taxon>
    </lineage>
</organism>
<dbReference type="InterPro" id="IPR045747">
    <property type="entry name" value="CRISPR-assoc_prot_Cas6_N_sf"/>
</dbReference>
<dbReference type="AlphaFoldDB" id="A0A433UGP2"/>
<dbReference type="Gene3D" id="3.30.70.1900">
    <property type="match status" value="1"/>
</dbReference>
<accession>A0A433UGP2</accession>
<dbReference type="CDD" id="cd21141">
    <property type="entry name" value="Cas6_III-like"/>
    <property type="match status" value="1"/>
</dbReference>
<dbReference type="EMBL" id="RSCM01000022">
    <property type="protein sequence ID" value="RUS92974.1"/>
    <property type="molecule type" value="Genomic_DNA"/>
</dbReference>
<evidence type="ECO:0000313" key="2">
    <source>
        <dbReference type="EMBL" id="RUS92974.1"/>
    </source>
</evidence>
<protein>
    <recommendedName>
        <fullName evidence="1">CRISPR-associated protein Cas6 C-terminal domain-containing protein</fullName>
    </recommendedName>
</protein>
<keyword evidence="3" id="KW-1185">Reference proteome</keyword>